<dbReference type="Proteomes" id="UP000653644">
    <property type="component" value="Unassembled WGS sequence"/>
</dbReference>
<evidence type="ECO:0000313" key="1">
    <source>
        <dbReference type="EMBL" id="GHA70415.1"/>
    </source>
</evidence>
<accession>A0ABQ3DG85</accession>
<dbReference type="InterPro" id="IPR008257">
    <property type="entry name" value="Pept_M19"/>
</dbReference>
<protein>
    <submittedName>
        <fullName evidence="1">Membrane dipeptidase</fullName>
    </submittedName>
</protein>
<reference evidence="2" key="1">
    <citation type="journal article" date="2019" name="Int. J. Syst. Evol. Microbiol.">
        <title>The Global Catalogue of Microorganisms (GCM) 10K type strain sequencing project: providing services to taxonomists for standard genome sequencing and annotation.</title>
        <authorList>
            <consortium name="The Broad Institute Genomics Platform"/>
            <consortium name="The Broad Institute Genome Sequencing Center for Infectious Disease"/>
            <person name="Wu L."/>
            <person name="Ma J."/>
        </authorList>
    </citation>
    <scope>NUCLEOTIDE SEQUENCE [LARGE SCALE GENOMIC DNA]</scope>
    <source>
        <strain evidence="2">JCM 4733</strain>
    </source>
</reference>
<gene>
    <name evidence="1" type="ORF">GCM10010345_87190</name>
</gene>
<dbReference type="Gene3D" id="3.20.20.140">
    <property type="entry name" value="Metal-dependent hydrolases"/>
    <property type="match status" value="1"/>
</dbReference>
<dbReference type="PANTHER" id="PTHR10443">
    <property type="entry name" value="MICROSOMAL DIPEPTIDASE"/>
    <property type="match status" value="1"/>
</dbReference>
<dbReference type="EMBL" id="BMVN01000074">
    <property type="protein sequence ID" value="GHA70415.1"/>
    <property type="molecule type" value="Genomic_DNA"/>
</dbReference>
<name>A0ABQ3DG85_9ACTN</name>
<dbReference type="SUPFAM" id="SSF51556">
    <property type="entry name" value="Metallo-dependent hydrolases"/>
    <property type="match status" value="1"/>
</dbReference>
<comment type="caution">
    <text evidence="1">The sequence shown here is derived from an EMBL/GenBank/DDBJ whole genome shotgun (WGS) entry which is preliminary data.</text>
</comment>
<dbReference type="Pfam" id="PF01244">
    <property type="entry name" value="Peptidase_M19"/>
    <property type="match status" value="1"/>
</dbReference>
<organism evidence="1 2">
    <name type="scientific">Streptomyces canarius</name>
    <dbReference type="NCBI Taxonomy" id="285453"/>
    <lineage>
        <taxon>Bacteria</taxon>
        <taxon>Bacillati</taxon>
        <taxon>Actinomycetota</taxon>
        <taxon>Actinomycetes</taxon>
        <taxon>Kitasatosporales</taxon>
        <taxon>Streptomycetaceae</taxon>
        <taxon>Streptomyces</taxon>
    </lineage>
</organism>
<dbReference type="InterPro" id="IPR032466">
    <property type="entry name" value="Metal_Hydrolase"/>
</dbReference>
<proteinExistence type="predicted"/>
<sequence length="347" mass="37605">MIGPRSPLPGLEPVGAGMMRTMSSESVGPRRLSLLWEQHCCLPLERRADIGELARYRRPGGSVVSVNVGYVPHSADDVTGLITSWRERIIADDRLRLAVSVDDVEAAGRAGDVAVAFDLEDSGPLEGQLDRVRHFYDLGVRTMLPSYNNSNAAGGGCLDEVDEGLTAYGRALVREMNAVGMVPDGSHCGVRTGLDMCEVSEQPVIYSHSCMRSVWDHPRNITDEQAKECAATGGVIGITGVGIFLGPNDATIDTLVRHIDYAVDLVGPEHVGVSTDYPFDHEDFNAMLEQSPELFPDSYTRWGPINFMPPEDLLTVEAALLARGYSNDAVAAILGGNFHRVAAQVWQ</sequence>
<dbReference type="PROSITE" id="PS51365">
    <property type="entry name" value="RENAL_DIPEPTIDASE_2"/>
    <property type="match status" value="1"/>
</dbReference>
<dbReference type="PANTHER" id="PTHR10443:SF12">
    <property type="entry name" value="DIPEPTIDASE"/>
    <property type="match status" value="1"/>
</dbReference>
<keyword evidence="2" id="KW-1185">Reference proteome</keyword>
<evidence type="ECO:0000313" key="2">
    <source>
        <dbReference type="Proteomes" id="UP000653644"/>
    </source>
</evidence>